<reference evidence="1 2" key="1">
    <citation type="journal article" date="2018" name="Mycol. Prog.">
        <title>Coniella lustricola, a new species from submerged detritus.</title>
        <authorList>
            <person name="Raudabaugh D.B."/>
            <person name="Iturriaga T."/>
            <person name="Carver A."/>
            <person name="Mondo S."/>
            <person name="Pangilinan J."/>
            <person name="Lipzen A."/>
            <person name="He G."/>
            <person name="Amirebrahimi M."/>
            <person name="Grigoriev I.V."/>
            <person name="Miller A.N."/>
        </authorList>
    </citation>
    <scope>NUCLEOTIDE SEQUENCE [LARGE SCALE GENOMIC DNA]</scope>
    <source>
        <strain evidence="1 2">B22-T-1</strain>
    </source>
</reference>
<dbReference type="Proteomes" id="UP000241462">
    <property type="component" value="Unassembled WGS sequence"/>
</dbReference>
<organism evidence="1 2">
    <name type="scientific">Coniella lustricola</name>
    <dbReference type="NCBI Taxonomy" id="2025994"/>
    <lineage>
        <taxon>Eukaryota</taxon>
        <taxon>Fungi</taxon>
        <taxon>Dikarya</taxon>
        <taxon>Ascomycota</taxon>
        <taxon>Pezizomycotina</taxon>
        <taxon>Sordariomycetes</taxon>
        <taxon>Sordariomycetidae</taxon>
        <taxon>Diaporthales</taxon>
        <taxon>Schizoparmaceae</taxon>
        <taxon>Coniella</taxon>
    </lineage>
</organism>
<evidence type="ECO:0000313" key="2">
    <source>
        <dbReference type="Proteomes" id="UP000241462"/>
    </source>
</evidence>
<dbReference type="EMBL" id="KZ678710">
    <property type="protein sequence ID" value="PSR76408.1"/>
    <property type="molecule type" value="Genomic_DNA"/>
</dbReference>
<dbReference type="InParanoid" id="A0A2T2ZTP8"/>
<gene>
    <name evidence="1" type="ORF">BD289DRAFT_173636</name>
</gene>
<name>A0A2T2ZTP8_9PEZI</name>
<accession>A0A2T2ZTP8</accession>
<dbReference type="AlphaFoldDB" id="A0A2T2ZTP8"/>
<sequence>MTFTYPSVTALLQCCCTIYTPKNCIPSKPSSLTLLLLFAIVSWPFPPAFCPFALHHHLHTCTSEPSTDHLARMASAEHIEYAVPSGSVSVACLRTMSFGLVPHSESVAELRLLKKNQPGWLRRQCRRALAFFNRVIYKEEATDELWRLELDRARAQMVQVINNNITIMHYTDPNNSF</sequence>
<proteinExistence type="predicted"/>
<evidence type="ECO:0000313" key="1">
    <source>
        <dbReference type="EMBL" id="PSR76408.1"/>
    </source>
</evidence>
<protein>
    <submittedName>
        <fullName evidence="1">Uncharacterized protein</fullName>
    </submittedName>
</protein>
<keyword evidence="2" id="KW-1185">Reference proteome</keyword>